<dbReference type="PROSITE" id="PS50082">
    <property type="entry name" value="WD_REPEATS_2"/>
    <property type="match status" value="1"/>
</dbReference>
<dbReference type="STRING" id="69293.ENSGACP00000009302"/>
<dbReference type="SMART" id="SM01026">
    <property type="entry name" value="Beach"/>
    <property type="match status" value="1"/>
</dbReference>
<dbReference type="InterPro" id="IPR019775">
    <property type="entry name" value="WD40_repeat_CS"/>
</dbReference>
<feature type="region of interest" description="Disordered" evidence="4">
    <location>
        <begin position="2923"/>
        <end position="2946"/>
    </location>
</feature>
<organism evidence="7 8">
    <name type="scientific">Gasterosteus aculeatus aculeatus</name>
    <name type="common">three-spined stickleback</name>
    <dbReference type="NCBI Taxonomy" id="481459"/>
    <lineage>
        <taxon>Eukaryota</taxon>
        <taxon>Metazoa</taxon>
        <taxon>Chordata</taxon>
        <taxon>Craniata</taxon>
        <taxon>Vertebrata</taxon>
        <taxon>Euteleostomi</taxon>
        <taxon>Actinopterygii</taxon>
        <taxon>Neopterygii</taxon>
        <taxon>Teleostei</taxon>
        <taxon>Neoteleostei</taxon>
        <taxon>Acanthomorphata</taxon>
        <taxon>Eupercaria</taxon>
        <taxon>Perciformes</taxon>
        <taxon>Cottioidei</taxon>
        <taxon>Gasterosteales</taxon>
        <taxon>Gasterosteidae</taxon>
        <taxon>Gasterosteus</taxon>
    </lineage>
</organism>
<evidence type="ECO:0000259" key="5">
    <source>
        <dbReference type="PROSITE" id="PS50197"/>
    </source>
</evidence>
<keyword evidence="1 3" id="KW-0853">WD repeat</keyword>
<feature type="domain" description="BEACH" evidence="5">
    <location>
        <begin position="2362"/>
        <end position="2656"/>
    </location>
</feature>
<dbReference type="PROSITE" id="PS50197">
    <property type="entry name" value="BEACH"/>
    <property type="match status" value="1"/>
</dbReference>
<dbReference type="Pfam" id="PF14844">
    <property type="entry name" value="PH_BEACH"/>
    <property type="match status" value="1"/>
</dbReference>
<evidence type="ECO:0000256" key="3">
    <source>
        <dbReference type="PROSITE-ProRule" id="PRU00221"/>
    </source>
</evidence>
<dbReference type="InterPro" id="IPR011993">
    <property type="entry name" value="PH-like_dom_sf"/>
</dbReference>
<dbReference type="InterPro" id="IPR001680">
    <property type="entry name" value="WD40_rpt"/>
</dbReference>
<dbReference type="Pfam" id="PF00400">
    <property type="entry name" value="WD40"/>
    <property type="match status" value="2"/>
</dbReference>
<feature type="region of interest" description="Disordered" evidence="4">
    <location>
        <begin position="2649"/>
        <end position="2668"/>
    </location>
</feature>
<reference evidence="7 8" key="1">
    <citation type="journal article" date="2021" name="G3 (Bethesda)">
        <title>Improved contiguity of the threespine stickleback genome using long-read sequencing.</title>
        <authorList>
            <person name="Nath S."/>
            <person name="Shaw D.E."/>
            <person name="White M.A."/>
        </authorList>
    </citation>
    <scope>NUCLEOTIDE SEQUENCE [LARGE SCALE GENOMIC DNA]</scope>
    <source>
        <strain evidence="7 8">Lake Benthic</strain>
    </source>
</reference>
<evidence type="ECO:0000313" key="7">
    <source>
        <dbReference type="Ensembl" id="ENSGACP00000009302.2"/>
    </source>
</evidence>
<dbReference type="GeneTree" id="ENSGT00940000155684"/>
<evidence type="ECO:0000256" key="2">
    <source>
        <dbReference type="ARBA" id="ARBA00022737"/>
    </source>
</evidence>
<dbReference type="CDD" id="cd06071">
    <property type="entry name" value="Beach"/>
    <property type="match status" value="1"/>
</dbReference>
<evidence type="ECO:0000256" key="1">
    <source>
        <dbReference type="ARBA" id="ARBA00022574"/>
    </source>
</evidence>
<dbReference type="Gene3D" id="2.30.29.30">
    <property type="entry name" value="Pleckstrin-homology domain (PH domain)/Phosphotyrosine-binding domain (PTB)"/>
    <property type="match status" value="1"/>
</dbReference>
<dbReference type="Pfam" id="PF02138">
    <property type="entry name" value="Beach"/>
    <property type="match status" value="1"/>
</dbReference>
<dbReference type="InParanoid" id="G3NVD3"/>
<reference evidence="7" key="2">
    <citation type="submission" date="2025-08" db="UniProtKB">
        <authorList>
            <consortium name="Ensembl"/>
        </authorList>
    </citation>
    <scope>IDENTIFICATION</scope>
</reference>
<dbReference type="Proteomes" id="UP000007635">
    <property type="component" value="Chromosome VI"/>
</dbReference>
<dbReference type="InterPro" id="IPR015943">
    <property type="entry name" value="WD40/YVTN_repeat-like_dom_sf"/>
</dbReference>
<dbReference type="eggNOG" id="KOG1786">
    <property type="taxonomic scope" value="Eukaryota"/>
</dbReference>
<dbReference type="GO" id="GO:0019882">
    <property type="term" value="P:antigen processing and presentation"/>
    <property type="evidence" value="ECO:0007669"/>
    <property type="project" value="TreeGrafter"/>
</dbReference>
<dbReference type="PROSITE" id="PS50294">
    <property type="entry name" value="WD_REPEATS_REGION"/>
    <property type="match status" value="1"/>
</dbReference>
<proteinExistence type="predicted"/>
<dbReference type="SUPFAM" id="SSF49899">
    <property type="entry name" value="Concanavalin A-like lectins/glucanases"/>
    <property type="match status" value="1"/>
</dbReference>
<feature type="region of interest" description="Disordered" evidence="4">
    <location>
        <begin position="613"/>
        <end position="660"/>
    </location>
</feature>
<dbReference type="Bgee" id="ENSGACG00000006972">
    <property type="expression patterns" value="Expressed in spleen and 12 other cell types or tissues"/>
</dbReference>
<dbReference type="SMART" id="SM00320">
    <property type="entry name" value="WD40"/>
    <property type="match status" value="4"/>
</dbReference>
<dbReference type="InterPro" id="IPR023362">
    <property type="entry name" value="PH-BEACH_dom"/>
</dbReference>
<dbReference type="SUPFAM" id="SSF50978">
    <property type="entry name" value="WD40 repeat-like"/>
    <property type="match status" value="1"/>
</dbReference>
<reference evidence="7" key="3">
    <citation type="submission" date="2025-09" db="UniProtKB">
        <authorList>
            <consortium name="Ensembl"/>
        </authorList>
    </citation>
    <scope>IDENTIFICATION</scope>
</reference>
<protein>
    <submittedName>
        <fullName evidence="7">WDFY family member 4</fullName>
    </submittedName>
</protein>
<dbReference type="Gene3D" id="1.10.1540.10">
    <property type="entry name" value="BEACH domain"/>
    <property type="match status" value="1"/>
</dbReference>
<dbReference type="SUPFAM" id="SSF50729">
    <property type="entry name" value="PH domain-like"/>
    <property type="match status" value="1"/>
</dbReference>
<keyword evidence="8" id="KW-1185">Reference proteome</keyword>
<dbReference type="InterPro" id="IPR000409">
    <property type="entry name" value="BEACH_dom"/>
</dbReference>
<evidence type="ECO:0000259" key="6">
    <source>
        <dbReference type="PROSITE" id="PS51783"/>
    </source>
</evidence>
<sequence>MALTQVLGQTAKGGRINKETGELTASGELSVSVELKVERSCRNPQLPQVLKEQLHELGILTYVSPDNKTDHVPLEQREERLVKVLPLYLQVCEDGGGLEYLNIKGLAALTADTVVHNIHSRLAEGPAEEARREVVRFFQRQDAEETNCGATDSRGWLLLKALLLLTADNSDVLSSINPRLPAALVKCLYLLVCLPAEKENSATEETFQEQLTQVLLQLCRKPGNVERLVETQELQCLIIGLTSLWDQTSATWRHQASRVLKAVSAAATSNTVPSLQGKNCVRICIQNLLHIRADVSGSLLAEVAVAVFSFIRDTYSLNPALFVEFDNNNGYKALELILKRCEEGVSVDTLQPVEELLALIASFTLLGKTELKVALCVTNPQPPAFRFDPPLTKGLTVKNLAAVHLLQSSLLRSHDAALCCQLLRTFRTIWEEDPANFFLLEWTIQSTSQLAACVWRKPAPVQKLFFSMLEMVIFKLNYIPHETLRALLLVLKQNWSGTLAGGVAGLEFGVGALKCFHRMTVHSGMIAEEEICEEDAVSGPKTAEENQSPGKSFHQFVEFAEAPEVLYCPSNPLQPNLPVALRTCIRLLSYLDKFATGTYSSLELNLGLDPENGCDKEKANGPAGHEGVFSGSPPVHTGPGLPSVEDTQGRPRNTAPSISSVCTDPEYRRFSCNHIILHPGAIRVIMTLLPSVFTPKDPQLSMEVQFSLVHHVQAMVESERNRQIVCEGGLVSTLLAHCRRMLLAPNHPLHLPVTRILEKLASHAITLSDFRKFLCLGDPLMCWAERSPPVKPPSLNDHGTEAEVSSGSSFKKLKRTFSLLKSTTRSESPFGPAVPVHQIISLVSMTSPRTYRPHRVSSSPAFVEFDMAESGYGCLFLPSLATVKGVAADSIPTGGIGGECRGFPPSAGLSFSCWFQINRFSSACDSHPIRLLSVVRHMSRTEQQYICLSISFSAIDGCLVISTEEEAFTYLDMMEPEVCSPTPLTTSLRFQCSSMLVPGQWHHLAVVLSKDVKKSCIASAYFNGKAVGTGKMKYIQPFPGQYVSMDPAAVVDVFGLMGTPALWKEHAALVWRVGPSFLFEEALSPEAVIVVYTQGTAYQGNFLAVGHAGLDPAAECAVLRLVPEERISFGINPAISLITTVVQIRENYNEVDCRLIAKEMGITSRDHSTPVFLAQNVSQHLGGTARTIGAALVGHFGVRKFTPRSASNGFLYVGGPAVVLSLIAMAPDDGSLYAAVKVLLSVLETNSAMRKEMNRINGYKLLAFLLKMKHNLVSYRTFQLVLYLSRWVELSSGPDCTQNTPAFQALLCDPEVWRNTSDNLDLLALNHFAEIQKSSSDSRNAKVMHSTGMLPNLLFELCDPAVTVQKVKIISSVITSLLKAHLTPLDTSRLGLFLVYTLPPLSNVNEGSNEIFDSDLSQDAPAQRSEPASLIWIRNQLLRSLCEILDSDGLQIKDLQKALIDSLGSDWFLLFLQPHLHHSTLKLGLVLLTHFLSSPSQQSSFREGVLPATLIEGMEEPLVLDNLQANSRSFESLSTTCPGFDVLRGLLIRHTHLPQVFEAIASLLLEKKTSHTTEENVQLDGFLQSLIDGQKANPAQQLCVEAATILLSLVKAIITQPGPPKKNPSGTDTSWELQLPASVMQFLCLLHNQRPRDPLWASPEFLHALAGVLYPLDVSEPCIMSEGDDTFKNPPNRKPVCDFIRILLMDILFNVSANTHTHPLLLLLEFSPEGASLEQRQSFQTELLELTMDIIHMLSHEEENNTHLIAQGSKRQTPEGQMCTLMENVVFFSKTLQQKLYSGTFLGNSESLINFLADQIGVALEKGQAQKENVVSALYSSTNKVLLYLLSQPRRSQEEKDVVIRALRTFIERWDVVMATYNANVNFITCLLHCLLLIRSGSYPKGFGSVPQKALNRKASSQLSAARSRHPARLSNGADVTTDDTELVSLAEACWSKVMAERQHMLEETSKMEISASHMAETGPVSMTDVSPLWEEMAHKAWLLYTDSQKQNVAGSSLKTFDLISSAVRSALGRPGRESVTVEEFLSYMESRRQRGHSMFENMRTNHTQLRASEWEQVSSKWLRVEAELLRERAVFGPGPGVLLNQDWVQEAAEGPNRTRSRIRRKALRRSKRVLGTKCLGLRTGTSEESKNRPEGDMEPKILCEVGAEAKEDEPEGGQDFDRLTFFPVLNETAAVAGGPPGSLTPEPCSHTQDCHNTRIILQELQPGEEVKAKTSVVTVSGLRVTEGVLLFGKDSLLLCEGFALSPAGDVCCREHHPSSVRDSFISTMLSTELPPARCRRWLYEDIKDARFIRFLLEDNAIEVFMKNGLSAFLVFLNKDHVAAYKRLCMVVPALKGRGAAEVIANARKTAVVEKAALVKWQRGDISNFEYLMHLNTIAGRTYNDLMQYPVFPWVLADYQSETLDLSDPLTFRDLSKPMGAQTEKRRRMFIERYEEIESIEDEGNLSAQCHYCTHYSSAIIVCSFLVRMEPFSHTFQALQGGFDIAERMFYSVKKEWESASRDNTGDVRELIPEFFYLPDFLLNSNHIQLGSMGDGTALGDVELPPWAKGDPQEFIRNHREALESDYVSANLHLWIDLIFGYRQQGPAAIESVNTFHPYFYAKKGRRDASDPLIKSTILGYVSNFGQVPKQLFTKPHPPRSGSKKEGSSTAHPTPFFFKLDNLKTTVQPFRELPRGPVGQILCLEKEVVVLEGFRLFLSPLSGCFFSWGFPDYSCSFGNYGTEKTFAVCESLCDWGATLCAACPNQRTVVTAGTSTVVCVWDVAVNKDRLTHMKLRQPLYGHTDSVTCLAVSEVHGVIVSGSRDLTCILWDMEELSYITQLAGHTTSVSALAINELTGEIASCAGPLLYLWTMKGQLLTRTDTSCGPRADVLCVRFTQRHEWDAKNVVVTGCADGVIRIWKTEYTRTQLPGPPEEPVSPGRDRTEREVSSSRHVTGWERHLVLCQELDRGQAASQRRSKKSPAITALGISRSHATLLAGDAWGRVFTWTCE</sequence>
<feature type="domain" description="BEACH-type PH" evidence="6">
    <location>
        <begin position="2222"/>
        <end position="2345"/>
    </location>
</feature>
<evidence type="ECO:0000256" key="4">
    <source>
        <dbReference type="SAM" id="MobiDB-lite"/>
    </source>
</evidence>
<dbReference type="PROSITE" id="PS51783">
    <property type="entry name" value="PH_BEACH"/>
    <property type="match status" value="1"/>
</dbReference>
<feature type="repeat" description="WD" evidence="3">
    <location>
        <begin position="2795"/>
        <end position="2836"/>
    </location>
</feature>
<dbReference type="SUPFAM" id="SSF81837">
    <property type="entry name" value="BEACH domain"/>
    <property type="match status" value="1"/>
</dbReference>
<feature type="compositionally biased region" description="Basic and acidic residues" evidence="4">
    <location>
        <begin position="2936"/>
        <end position="2946"/>
    </location>
</feature>
<dbReference type="PROSITE" id="PS00678">
    <property type="entry name" value="WD_REPEATS_1"/>
    <property type="match status" value="1"/>
</dbReference>
<evidence type="ECO:0000313" key="8">
    <source>
        <dbReference type="Proteomes" id="UP000007635"/>
    </source>
</evidence>
<name>G3NVD3_GASAC</name>
<dbReference type="Ensembl" id="ENSGACT00000009322.2">
    <property type="protein sequence ID" value="ENSGACP00000009302.2"/>
    <property type="gene ID" value="ENSGACG00000006972.2"/>
</dbReference>
<dbReference type="InterPro" id="IPR036372">
    <property type="entry name" value="BEACH_dom_sf"/>
</dbReference>
<accession>G3NVD3</accession>
<dbReference type="OMA" id="PREGARN"/>
<dbReference type="eggNOG" id="KOG1788">
    <property type="taxonomic scope" value="Eukaryota"/>
</dbReference>
<dbReference type="InterPro" id="IPR013320">
    <property type="entry name" value="ConA-like_dom_sf"/>
</dbReference>
<dbReference type="PANTHER" id="PTHR46108:SF3">
    <property type="entry name" value="WD REPEAT- AND FYVE DOMAIN-CONTAINING PROTEIN 4"/>
    <property type="match status" value="1"/>
</dbReference>
<keyword evidence="2" id="KW-0677">Repeat</keyword>
<feature type="compositionally biased region" description="Polar residues" evidence="4">
    <location>
        <begin position="650"/>
        <end position="660"/>
    </location>
</feature>
<dbReference type="InterPro" id="IPR036322">
    <property type="entry name" value="WD40_repeat_dom_sf"/>
</dbReference>
<dbReference type="Gene3D" id="2.130.10.10">
    <property type="entry name" value="YVTN repeat-like/Quinoprotein amine dehydrogenase"/>
    <property type="match status" value="1"/>
</dbReference>
<dbReference type="InterPro" id="IPR051944">
    <property type="entry name" value="BEACH_domain_protein"/>
</dbReference>
<dbReference type="PANTHER" id="PTHR46108">
    <property type="entry name" value="BLUE CHEESE"/>
    <property type="match status" value="1"/>
</dbReference>